<dbReference type="Pfam" id="PF07690">
    <property type="entry name" value="MFS_1"/>
    <property type="match status" value="1"/>
</dbReference>
<dbReference type="Gene3D" id="1.20.1720.10">
    <property type="entry name" value="Multidrug resistance protein D"/>
    <property type="match status" value="1"/>
</dbReference>
<feature type="transmembrane region" description="Helical" evidence="8">
    <location>
        <begin position="229"/>
        <end position="248"/>
    </location>
</feature>
<gene>
    <name evidence="10" type="ORF">ABFZ84_05180</name>
</gene>
<dbReference type="SUPFAM" id="SSF103473">
    <property type="entry name" value="MFS general substrate transporter"/>
    <property type="match status" value="1"/>
</dbReference>
<keyword evidence="8" id="KW-0997">Cell inner membrane</keyword>
<keyword evidence="7 8" id="KW-0472">Membrane</keyword>
<evidence type="ECO:0000256" key="8">
    <source>
        <dbReference type="RuleBase" id="RU365088"/>
    </source>
</evidence>
<feature type="transmembrane region" description="Helical" evidence="8">
    <location>
        <begin position="148"/>
        <end position="173"/>
    </location>
</feature>
<dbReference type="PROSITE" id="PS50850">
    <property type="entry name" value="MFS"/>
    <property type="match status" value="1"/>
</dbReference>
<dbReference type="InterPro" id="IPR020846">
    <property type="entry name" value="MFS_dom"/>
</dbReference>
<dbReference type="InterPro" id="IPR011701">
    <property type="entry name" value="MFS"/>
</dbReference>
<sequence>MDSQPNNPKIKASQRSAISFLELVAFIAAAMALNALAIDMMLPALGQIGDELGAIRDNDRQLIVVVYVLGNGIAQLFFGPIVDRFGRKKVLLFSLGGYIVGSLLSIVASTFTLLLAARAFQGVATAATRVAAVAIVRDQCSGRRMAEVMSFAMTIFMAAPILAPGLGQVILFFAPWRGIFAALLVYGFLLAIWTWIRIPETMAPEDRKPLRAGPIASSYLEFVRNRISIGYTMASALCFGALFGYISASEQIFLETFDIGSNFAFAFGAIASGLGMATLLNARIVSKFGMRRLTHAALLSFVISNALHLFFALIFGESFGLFMGFMMVSFFSLGLIGPNATALAMEPMGHNAGAAAAANGFAGTTIAGLLGGLIGHFYDGTTMPIIFGFTVLGISAVLFVLWTERGKLFGVGDDQIENTP</sequence>
<dbReference type="NCBIfam" id="TIGR00710">
    <property type="entry name" value="efflux_Bcr_CflA"/>
    <property type="match status" value="1"/>
</dbReference>
<keyword evidence="4" id="KW-1003">Cell membrane</keyword>
<dbReference type="PANTHER" id="PTHR42718">
    <property type="entry name" value="MAJOR FACILITATOR SUPERFAMILY MULTIDRUG TRANSPORTER MFSC"/>
    <property type="match status" value="1"/>
</dbReference>
<dbReference type="RefSeq" id="WP_369312870.1">
    <property type="nucleotide sequence ID" value="NZ_JBEHZE010000001.1"/>
</dbReference>
<feature type="transmembrane region" description="Helical" evidence="8">
    <location>
        <begin position="90"/>
        <end position="113"/>
    </location>
</feature>
<feature type="transmembrane region" description="Helical" evidence="8">
    <location>
        <begin position="62"/>
        <end position="78"/>
    </location>
</feature>
<proteinExistence type="inferred from homology"/>
<dbReference type="CDD" id="cd17320">
    <property type="entry name" value="MFS_MdfA_MDR_like"/>
    <property type="match status" value="1"/>
</dbReference>
<dbReference type="Proteomes" id="UP001560685">
    <property type="component" value="Unassembled WGS sequence"/>
</dbReference>
<feature type="transmembrane region" description="Helical" evidence="8">
    <location>
        <begin position="296"/>
        <end position="315"/>
    </location>
</feature>
<evidence type="ECO:0000256" key="1">
    <source>
        <dbReference type="ARBA" id="ARBA00004651"/>
    </source>
</evidence>
<evidence type="ECO:0000256" key="5">
    <source>
        <dbReference type="ARBA" id="ARBA00022692"/>
    </source>
</evidence>
<feature type="transmembrane region" description="Helical" evidence="8">
    <location>
        <begin position="20"/>
        <end position="42"/>
    </location>
</feature>
<dbReference type="EMBL" id="JBEHZE010000001">
    <property type="protein sequence ID" value="MEX6632936.1"/>
    <property type="molecule type" value="Genomic_DNA"/>
</dbReference>
<reference evidence="10 11" key="1">
    <citation type="submission" date="2024-05" db="EMBL/GenBank/DDBJ databases">
        <title>Three bacterial strains, DH-69, EH-24, and ECK-19 isolated from coastal sediments.</title>
        <authorList>
            <person name="Ye Y.-Q."/>
            <person name="Du Z.-J."/>
        </authorList>
    </citation>
    <scope>NUCLEOTIDE SEQUENCE [LARGE SCALE GENOMIC DNA]</scope>
    <source>
        <strain evidence="10 11">ECK-19</strain>
    </source>
</reference>
<feature type="transmembrane region" description="Helical" evidence="8">
    <location>
        <begin position="384"/>
        <end position="402"/>
    </location>
</feature>
<keyword evidence="3 8" id="KW-0813">Transport</keyword>
<evidence type="ECO:0000256" key="3">
    <source>
        <dbReference type="ARBA" id="ARBA00022448"/>
    </source>
</evidence>
<dbReference type="PANTHER" id="PTHR42718:SF35">
    <property type="entry name" value="BLL0718 PROTEIN"/>
    <property type="match status" value="1"/>
</dbReference>
<evidence type="ECO:0000256" key="6">
    <source>
        <dbReference type="ARBA" id="ARBA00022989"/>
    </source>
</evidence>
<dbReference type="InterPro" id="IPR004812">
    <property type="entry name" value="Efflux_drug-R_Bcr/CmlA"/>
</dbReference>
<dbReference type="InterPro" id="IPR036259">
    <property type="entry name" value="MFS_trans_sf"/>
</dbReference>
<evidence type="ECO:0000256" key="2">
    <source>
        <dbReference type="ARBA" id="ARBA00006236"/>
    </source>
</evidence>
<evidence type="ECO:0000313" key="11">
    <source>
        <dbReference type="Proteomes" id="UP001560685"/>
    </source>
</evidence>
<feature type="transmembrane region" description="Helical" evidence="8">
    <location>
        <begin position="263"/>
        <end position="284"/>
    </location>
</feature>
<evidence type="ECO:0000256" key="7">
    <source>
        <dbReference type="ARBA" id="ARBA00023136"/>
    </source>
</evidence>
<comment type="caution">
    <text evidence="10">The sequence shown here is derived from an EMBL/GenBank/DDBJ whole genome shotgun (WGS) entry which is preliminary data.</text>
</comment>
<evidence type="ECO:0000259" key="9">
    <source>
        <dbReference type="PROSITE" id="PS50850"/>
    </source>
</evidence>
<keyword evidence="11" id="KW-1185">Reference proteome</keyword>
<feature type="transmembrane region" description="Helical" evidence="8">
    <location>
        <begin position="119"/>
        <end position="136"/>
    </location>
</feature>
<comment type="subcellular location">
    <subcellularLocation>
        <location evidence="8">Cell inner membrane</location>
        <topology evidence="8">Multi-pass membrane protein</topology>
    </subcellularLocation>
    <subcellularLocation>
        <location evidence="1">Cell membrane</location>
        <topology evidence="1">Multi-pass membrane protein</topology>
    </subcellularLocation>
</comment>
<evidence type="ECO:0000256" key="4">
    <source>
        <dbReference type="ARBA" id="ARBA00022475"/>
    </source>
</evidence>
<name>A0ABV3Z2C1_9PROT</name>
<organism evidence="10 11">
    <name type="scientific">Hyphococcus lacteus</name>
    <dbReference type="NCBI Taxonomy" id="3143536"/>
    <lineage>
        <taxon>Bacteria</taxon>
        <taxon>Pseudomonadati</taxon>
        <taxon>Pseudomonadota</taxon>
        <taxon>Alphaproteobacteria</taxon>
        <taxon>Parvularculales</taxon>
        <taxon>Parvularculaceae</taxon>
        <taxon>Hyphococcus</taxon>
    </lineage>
</organism>
<comment type="similarity">
    <text evidence="2 8">Belongs to the major facilitator superfamily. Bcr/CmlA family.</text>
</comment>
<protein>
    <recommendedName>
        <fullName evidence="8">Bcr/CflA family efflux transporter</fullName>
    </recommendedName>
</protein>
<feature type="domain" description="Major facilitator superfamily (MFS) profile" evidence="9">
    <location>
        <begin position="23"/>
        <end position="405"/>
    </location>
</feature>
<feature type="transmembrane region" description="Helical" evidence="8">
    <location>
        <begin position="179"/>
        <end position="198"/>
    </location>
</feature>
<feature type="transmembrane region" description="Helical" evidence="8">
    <location>
        <begin position="321"/>
        <end position="344"/>
    </location>
</feature>
<accession>A0ABV3Z2C1</accession>
<feature type="transmembrane region" description="Helical" evidence="8">
    <location>
        <begin position="356"/>
        <end position="378"/>
    </location>
</feature>
<keyword evidence="5 8" id="KW-0812">Transmembrane</keyword>
<evidence type="ECO:0000313" key="10">
    <source>
        <dbReference type="EMBL" id="MEX6632936.1"/>
    </source>
</evidence>
<keyword evidence="6 8" id="KW-1133">Transmembrane helix</keyword>